<comment type="caution">
    <text evidence="3">The sequence shown here is derived from an EMBL/GenBank/DDBJ whole genome shotgun (WGS) entry which is preliminary data.</text>
</comment>
<feature type="compositionally biased region" description="Basic and acidic residues" evidence="2">
    <location>
        <begin position="407"/>
        <end position="428"/>
    </location>
</feature>
<name>A0ABR2UTT9_9PEZI</name>
<keyword evidence="4" id="KW-1185">Reference proteome</keyword>
<feature type="region of interest" description="Disordered" evidence="2">
    <location>
        <begin position="404"/>
        <end position="485"/>
    </location>
</feature>
<sequence>MSDLSNEDDSDEHRELQEEVAELRCRLDVATSKIIKLQGVADQVTDGEIGRTLDNLQNSIQLWINSVEQQLKRQSKDFNTTFQKVINDHQYRGEALRWLFPSNGGNIEEWLKWLSKLSTFIYIVLSRHIWTFLDRDIFCRKYPIGVDRNSEDVFRDILSVMKNNASEQDEMLLANKWKSDTITSFTKTEVFMRRKEDKTRELAEDLKDEIARWIGDSSLTSHGTFVGEMVQQAVDLHQELTCSSFDFFFDTHGPARLVRGEVPDESRTILWKLLDVVKWRPLHGNIGGIFQCLYPAMYRRGSQDEEDILVAPPVILAYDLTLAKAPRTSTPRAQHQRSPPRSPKRDPERSPPRSPERHNQSHSSAARQSHASTSPLDEAIMRRGQDKQSNSFISSSRQLFDKVFLSGDKRPTEESSRDRPYDSMEDHTSPLPSLKIPSSLRPSKPSEATIPTAKPRRKSWSKTQPRRHSEAGTSVPLKTTATAGTVETLYTKRDSSADRDENRTALAPSELYGKSKRTLHADTGDLVSEYDHKIVVNEYGAKEQRFKFRTLMFK</sequence>
<dbReference type="Proteomes" id="UP001408356">
    <property type="component" value="Unassembled WGS sequence"/>
</dbReference>
<feature type="compositionally biased region" description="Polar residues" evidence="2">
    <location>
        <begin position="476"/>
        <end position="485"/>
    </location>
</feature>
<protein>
    <submittedName>
        <fullName evidence="3">Uncharacterized protein</fullName>
    </submittedName>
</protein>
<feature type="compositionally biased region" description="Basic residues" evidence="2">
    <location>
        <begin position="454"/>
        <end position="466"/>
    </location>
</feature>
<organism evidence="3 4">
    <name type="scientific">Seiridium unicorne</name>
    <dbReference type="NCBI Taxonomy" id="138068"/>
    <lineage>
        <taxon>Eukaryota</taxon>
        <taxon>Fungi</taxon>
        <taxon>Dikarya</taxon>
        <taxon>Ascomycota</taxon>
        <taxon>Pezizomycotina</taxon>
        <taxon>Sordariomycetes</taxon>
        <taxon>Xylariomycetidae</taxon>
        <taxon>Amphisphaeriales</taxon>
        <taxon>Sporocadaceae</taxon>
        <taxon>Seiridium</taxon>
    </lineage>
</organism>
<evidence type="ECO:0000313" key="4">
    <source>
        <dbReference type="Proteomes" id="UP001408356"/>
    </source>
</evidence>
<accession>A0ABR2UTT9</accession>
<keyword evidence="1" id="KW-0175">Coiled coil</keyword>
<evidence type="ECO:0000256" key="1">
    <source>
        <dbReference type="SAM" id="Coils"/>
    </source>
</evidence>
<feature type="coiled-coil region" evidence="1">
    <location>
        <begin position="6"/>
        <end position="33"/>
    </location>
</feature>
<feature type="compositionally biased region" description="Low complexity" evidence="2">
    <location>
        <begin position="429"/>
        <end position="446"/>
    </location>
</feature>
<evidence type="ECO:0000256" key="2">
    <source>
        <dbReference type="SAM" id="MobiDB-lite"/>
    </source>
</evidence>
<feature type="region of interest" description="Disordered" evidence="2">
    <location>
        <begin position="325"/>
        <end position="375"/>
    </location>
</feature>
<feature type="compositionally biased region" description="Basic and acidic residues" evidence="2">
    <location>
        <begin position="343"/>
        <end position="359"/>
    </location>
</feature>
<proteinExistence type="predicted"/>
<feature type="compositionally biased region" description="Low complexity" evidence="2">
    <location>
        <begin position="361"/>
        <end position="374"/>
    </location>
</feature>
<reference evidence="3 4" key="1">
    <citation type="journal article" date="2024" name="J. Plant Pathol.">
        <title>Sequence and assembly of the genome of Seiridium unicorne, isolate CBS 538.82, causal agent of cypress canker disease.</title>
        <authorList>
            <person name="Scali E."/>
            <person name="Rocca G.D."/>
            <person name="Danti R."/>
            <person name="Garbelotto M."/>
            <person name="Barberini S."/>
            <person name="Baroncelli R."/>
            <person name="Emiliani G."/>
        </authorList>
    </citation>
    <scope>NUCLEOTIDE SEQUENCE [LARGE SCALE GENOMIC DNA]</scope>
    <source>
        <strain evidence="3 4">BM-138-508</strain>
    </source>
</reference>
<gene>
    <name evidence="3" type="ORF">SUNI508_08516</name>
</gene>
<dbReference type="EMBL" id="JARVKF010000394">
    <property type="protein sequence ID" value="KAK9418087.1"/>
    <property type="molecule type" value="Genomic_DNA"/>
</dbReference>
<evidence type="ECO:0000313" key="3">
    <source>
        <dbReference type="EMBL" id="KAK9418087.1"/>
    </source>
</evidence>